<organism evidence="2 3">
    <name type="scientific">Caenorhabditis japonica</name>
    <dbReference type="NCBI Taxonomy" id="281687"/>
    <lineage>
        <taxon>Eukaryota</taxon>
        <taxon>Metazoa</taxon>
        <taxon>Ecdysozoa</taxon>
        <taxon>Nematoda</taxon>
        <taxon>Chromadorea</taxon>
        <taxon>Rhabditida</taxon>
        <taxon>Rhabditina</taxon>
        <taxon>Rhabditomorpha</taxon>
        <taxon>Rhabditoidea</taxon>
        <taxon>Rhabditidae</taxon>
        <taxon>Peloderinae</taxon>
        <taxon>Caenorhabditis</taxon>
    </lineage>
</organism>
<dbReference type="AlphaFoldDB" id="A0A8R1EJG5"/>
<dbReference type="InterPro" id="IPR002223">
    <property type="entry name" value="Kunitz_BPTI"/>
</dbReference>
<dbReference type="PANTHER" id="PTHR47248">
    <property type="entry name" value="PROTEIN CBG06772"/>
    <property type="match status" value="1"/>
</dbReference>
<dbReference type="Pfam" id="PF00014">
    <property type="entry name" value="Kunitz_BPTI"/>
    <property type="match status" value="1"/>
</dbReference>
<dbReference type="Gene3D" id="4.10.410.10">
    <property type="entry name" value="Pancreatic trypsin inhibitor Kunitz domain"/>
    <property type="match status" value="1"/>
</dbReference>
<accession>A0A8R1EJG5</accession>
<dbReference type="InterPro" id="IPR052861">
    <property type="entry name" value="BPTI/Kunitz_domain"/>
</dbReference>
<feature type="domain" description="BPTI/Kunitz inhibitor" evidence="1">
    <location>
        <begin position="2"/>
        <end position="24"/>
    </location>
</feature>
<dbReference type="InterPro" id="IPR036880">
    <property type="entry name" value="Kunitz_BPTI_sf"/>
</dbReference>
<reference evidence="3" key="1">
    <citation type="submission" date="2010-08" db="EMBL/GenBank/DDBJ databases">
        <authorList>
            <consortium name="Caenorhabditis japonica Sequencing Consortium"/>
            <person name="Wilson R.K."/>
        </authorList>
    </citation>
    <scope>NUCLEOTIDE SEQUENCE [LARGE SCALE GENOMIC DNA]</scope>
    <source>
        <strain evidence="3">DF5081</strain>
    </source>
</reference>
<name>A0A8R1EJG5_CAEJA</name>
<evidence type="ECO:0000313" key="2">
    <source>
        <dbReference type="EnsemblMetazoa" id="CJA35352.1"/>
    </source>
</evidence>
<protein>
    <submittedName>
        <fullName evidence="2">BPTI/Kunitz inhibitor domain-containing protein</fullName>
    </submittedName>
</protein>
<dbReference type="InterPro" id="IPR020901">
    <property type="entry name" value="Prtase_inh_Kunz-CS"/>
</dbReference>
<dbReference type="SUPFAM" id="SSF57362">
    <property type="entry name" value="BPTI-like"/>
    <property type="match status" value="1"/>
</dbReference>
<dbReference type="EnsemblMetazoa" id="CJA35352.1">
    <property type="protein sequence ID" value="CJA35352.1"/>
    <property type="gene ID" value="WBGene00211199"/>
</dbReference>
<keyword evidence="3" id="KW-1185">Reference proteome</keyword>
<sequence length="128" mass="13352">MCMAFKYNGCGGNKNNFKQVADCSMCAPLGGLMCPANTASSGSCKKDAECKATEYCLTTFAGNGICCKKAARDKLAADNNPKCGNGRKVVIVDWSILIGKNCAANFCPAKATCKKGNFFATCCGVSNT</sequence>
<evidence type="ECO:0000313" key="3">
    <source>
        <dbReference type="Proteomes" id="UP000005237"/>
    </source>
</evidence>
<dbReference type="PROSITE" id="PS00280">
    <property type="entry name" value="BPTI_KUNITZ_1"/>
    <property type="match status" value="1"/>
</dbReference>
<proteinExistence type="predicted"/>
<reference evidence="2" key="2">
    <citation type="submission" date="2022-06" db="UniProtKB">
        <authorList>
            <consortium name="EnsemblMetazoa"/>
        </authorList>
    </citation>
    <scope>IDENTIFICATION</scope>
    <source>
        <strain evidence="2">DF5081</strain>
    </source>
</reference>
<dbReference type="GO" id="GO:0004867">
    <property type="term" value="F:serine-type endopeptidase inhibitor activity"/>
    <property type="evidence" value="ECO:0007669"/>
    <property type="project" value="InterPro"/>
</dbReference>
<dbReference type="PANTHER" id="PTHR47248:SF7">
    <property type="entry name" value="BPTI_KUNITZ INHIBITOR DOMAIN-CONTAINING PROTEIN"/>
    <property type="match status" value="1"/>
</dbReference>
<evidence type="ECO:0000259" key="1">
    <source>
        <dbReference type="Pfam" id="PF00014"/>
    </source>
</evidence>
<dbReference type="Proteomes" id="UP000005237">
    <property type="component" value="Unassembled WGS sequence"/>
</dbReference>